<name>A0A0C3AG79_SERVB</name>
<dbReference type="AlphaFoldDB" id="A0A0C3AG79"/>
<reference evidence="2 3" key="1">
    <citation type="submission" date="2014-04" db="EMBL/GenBank/DDBJ databases">
        <authorList>
            <consortium name="DOE Joint Genome Institute"/>
            <person name="Kuo A."/>
            <person name="Zuccaro A."/>
            <person name="Kohler A."/>
            <person name="Nagy L.G."/>
            <person name="Floudas D."/>
            <person name="Copeland A."/>
            <person name="Barry K.W."/>
            <person name="Cichocki N."/>
            <person name="Veneault-Fourrey C."/>
            <person name="LaButti K."/>
            <person name="Lindquist E.A."/>
            <person name="Lipzen A."/>
            <person name="Lundell T."/>
            <person name="Morin E."/>
            <person name="Murat C."/>
            <person name="Sun H."/>
            <person name="Tunlid A."/>
            <person name="Henrissat B."/>
            <person name="Grigoriev I.V."/>
            <person name="Hibbett D.S."/>
            <person name="Martin F."/>
            <person name="Nordberg H.P."/>
            <person name="Cantor M.N."/>
            <person name="Hua S.X."/>
        </authorList>
    </citation>
    <scope>NUCLEOTIDE SEQUENCE [LARGE SCALE GENOMIC DNA]</scope>
    <source>
        <strain evidence="2 3">MAFF 305830</strain>
    </source>
</reference>
<evidence type="ECO:0000256" key="1">
    <source>
        <dbReference type="SAM" id="Phobius"/>
    </source>
</evidence>
<feature type="transmembrane region" description="Helical" evidence="1">
    <location>
        <begin position="6"/>
        <end position="27"/>
    </location>
</feature>
<proteinExistence type="predicted"/>
<evidence type="ECO:0000313" key="2">
    <source>
        <dbReference type="EMBL" id="KIM23630.1"/>
    </source>
</evidence>
<sequence length="144" mass="15999">MGPAYRQILIGIFSFLAGMVAVCGICVGTTRYRRWRRAQRRAAVLGILTNDGEREQQRPVYLEAWEDIKRKALDWKEINPLSIAMATPNLRPGMENSGRELDKGSQTYEIVSLIRMPSKIHTTSPSTGVVTFGSASASLASKKQ</sequence>
<protein>
    <submittedName>
        <fullName evidence="2">Uncharacterized protein</fullName>
    </submittedName>
</protein>
<dbReference type="EMBL" id="KN824334">
    <property type="protein sequence ID" value="KIM23630.1"/>
    <property type="molecule type" value="Genomic_DNA"/>
</dbReference>
<keyword evidence="3" id="KW-1185">Reference proteome</keyword>
<keyword evidence="1" id="KW-0472">Membrane</keyword>
<dbReference type="HOGENOM" id="CLU_1797654_0_0_1"/>
<keyword evidence="1" id="KW-1133">Transmembrane helix</keyword>
<reference evidence="3" key="2">
    <citation type="submission" date="2015-01" db="EMBL/GenBank/DDBJ databases">
        <title>Evolutionary Origins and Diversification of the Mycorrhizal Mutualists.</title>
        <authorList>
            <consortium name="DOE Joint Genome Institute"/>
            <consortium name="Mycorrhizal Genomics Consortium"/>
            <person name="Kohler A."/>
            <person name="Kuo A."/>
            <person name="Nagy L.G."/>
            <person name="Floudas D."/>
            <person name="Copeland A."/>
            <person name="Barry K.W."/>
            <person name="Cichocki N."/>
            <person name="Veneault-Fourrey C."/>
            <person name="LaButti K."/>
            <person name="Lindquist E.A."/>
            <person name="Lipzen A."/>
            <person name="Lundell T."/>
            <person name="Morin E."/>
            <person name="Murat C."/>
            <person name="Riley R."/>
            <person name="Ohm R."/>
            <person name="Sun H."/>
            <person name="Tunlid A."/>
            <person name="Henrissat B."/>
            <person name="Grigoriev I.V."/>
            <person name="Hibbett D.S."/>
            <person name="Martin F."/>
        </authorList>
    </citation>
    <scope>NUCLEOTIDE SEQUENCE [LARGE SCALE GENOMIC DNA]</scope>
    <source>
        <strain evidence="3">MAFF 305830</strain>
    </source>
</reference>
<keyword evidence="1" id="KW-0812">Transmembrane</keyword>
<gene>
    <name evidence="2" type="ORF">M408DRAFT_332244</name>
</gene>
<accession>A0A0C3AG79</accession>
<dbReference type="Proteomes" id="UP000054097">
    <property type="component" value="Unassembled WGS sequence"/>
</dbReference>
<organism evidence="2 3">
    <name type="scientific">Serendipita vermifera MAFF 305830</name>
    <dbReference type="NCBI Taxonomy" id="933852"/>
    <lineage>
        <taxon>Eukaryota</taxon>
        <taxon>Fungi</taxon>
        <taxon>Dikarya</taxon>
        <taxon>Basidiomycota</taxon>
        <taxon>Agaricomycotina</taxon>
        <taxon>Agaricomycetes</taxon>
        <taxon>Sebacinales</taxon>
        <taxon>Serendipitaceae</taxon>
        <taxon>Serendipita</taxon>
    </lineage>
</organism>
<evidence type="ECO:0000313" key="3">
    <source>
        <dbReference type="Proteomes" id="UP000054097"/>
    </source>
</evidence>